<feature type="region of interest" description="Disordered" evidence="2">
    <location>
        <begin position="695"/>
        <end position="717"/>
    </location>
</feature>
<feature type="compositionally biased region" description="Basic and acidic residues" evidence="2">
    <location>
        <begin position="707"/>
        <end position="717"/>
    </location>
</feature>
<dbReference type="PANTHER" id="PTHR11668:SF199">
    <property type="entry name" value="SERINE_THREONINE-PROTEIN PHOSPHATASE"/>
    <property type="match status" value="1"/>
</dbReference>
<dbReference type="GO" id="GO:0004722">
    <property type="term" value="F:protein serine/threonine phosphatase activity"/>
    <property type="evidence" value="ECO:0007669"/>
    <property type="project" value="UniProtKB-EC"/>
</dbReference>
<dbReference type="Pfam" id="PF00149">
    <property type="entry name" value="Metallophos"/>
    <property type="match status" value="1"/>
</dbReference>
<dbReference type="InterPro" id="IPR029052">
    <property type="entry name" value="Metallo-depent_PP-like"/>
</dbReference>
<gene>
    <name evidence="4" type="ORF">PGLA2088_LOCUS25859</name>
</gene>
<dbReference type="PANTHER" id="PTHR11668">
    <property type="entry name" value="SERINE/THREONINE PROTEIN PHOSPHATASE"/>
    <property type="match status" value="1"/>
</dbReference>
<dbReference type="EC" id="3.1.3.16" evidence="1"/>
<evidence type="ECO:0000313" key="4">
    <source>
        <dbReference type="EMBL" id="CAE8688328.1"/>
    </source>
</evidence>
<name>A0A813K1Y4_POLGL</name>
<feature type="region of interest" description="Disordered" evidence="2">
    <location>
        <begin position="241"/>
        <end position="276"/>
    </location>
</feature>
<dbReference type="AlphaFoldDB" id="A0A813K1Y4"/>
<dbReference type="Gene3D" id="3.60.21.10">
    <property type="match status" value="1"/>
</dbReference>
<feature type="compositionally biased region" description="Basic and acidic residues" evidence="2">
    <location>
        <begin position="165"/>
        <end position="179"/>
    </location>
</feature>
<dbReference type="GO" id="GO:0005634">
    <property type="term" value="C:nucleus"/>
    <property type="evidence" value="ECO:0007669"/>
    <property type="project" value="TreeGrafter"/>
</dbReference>
<comment type="catalytic activity">
    <reaction evidence="1">
        <text>O-phospho-L-threonyl-[protein] + H2O = L-threonyl-[protein] + phosphate</text>
        <dbReference type="Rhea" id="RHEA:47004"/>
        <dbReference type="Rhea" id="RHEA-COMP:11060"/>
        <dbReference type="Rhea" id="RHEA-COMP:11605"/>
        <dbReference type="ChEBI" id="CHEBI:15377"/>
        <dbReference type="ChEBI" id="CHEBI:30013"/>
        <dbReference type="ChEBI" id="CHEBI:43474"/>
        <dbReference type="ChEBI" id="CHEBI:61977"/>
        <dbReference type="EC" id="3.1.3.16"/>
    </reaction>
</comment>
<dbReference type="InterPro" id="IPR004843">
    <property type="entry name" value="Calcineurin-like_PHP"/>
</dbReference>
<dbReference type="EMBL" id="CAJNNW010026878">
    <property type="protein sequence ID" value="CAE8688328.1"/>
    <property type="molecule type" value="Genomic_DNA"/>
</dbReference>
<dbReference type="PRINTS" id="PR00114">
    <property type="entry name" value="STPHPHTASE"/>
</dbReference>
<dbReference type="SUPFAM" id="SSF56300">
    <property type="entry name" value="Metallo-dependent phosphatases"/>
    <property type="match status" value="1"/>
</dbReference>
<evidence type="ECO:0000313" key="5">
    <source>
        <dbReference type="Proteomes" id="UP000626109"/>
    </source>
</evidence>
<dbReference type="InterPro" id="IPR050341">
    <property type="entry name" value="PP1_catalytic_subunit"/>
</dbReference>
<dbReference type="GO" id="GO:0005737">
    <property type="term" value="C:cytoplasm"/>
    <property type="evidence" value="ECO:0007669"/>
    <property type="project" value="TreeGrafter"/>
</dbReference>
<evidence type="ECO:0000259" key="3">
    <source>
        <dbReference type="PROSITE" id="PS00125"/>
    </source>
</evidence>
<sequence length="717" mass="79733">MDFTVVVPSMAVESRHGEFESTLKKADLVPVPPSEPRVLTPPGKMAMVEMVPLNSFAVSVQWHLGPASSLCTRQSWLEVCTMSEFLKCQPFGLGVPGKGAEEEQVKPLMRCSEDQECEPSLQLWADTDWPTLLPRNRSSRELVRTPTPHHGTPKFRQTQVDEEADKAGSEYKASDKDAKSAPMKVGATEAEEAQALVGTVTVTDVYDFYDPSTSEYAVLPMSPDVLHSRMPLERYALKSQPGDCSNGSSDCSSHSEGFSCRSGSGRTEHRERRSMRQSLARSQVEVLTRWGILAGKLIFHRVLTLTTMSSIFVGKVQIARGLQVASVWKRVQNRAKRVVEKAKRLTQVICEIPPDILDSECQSPFGFLKELFTSEYPDTLMIITKAAQRLFAAQPVLAEVGVPCRVFGDIHGQFRDLLMLFHAFGFPGQKNAEGVNFVFNGDFVDRGAHQLEVIGLLLALKVAMPNQVWLVRGNHEDRCMNAKYGFLDECIERLGENMGQKTHDLIQDVFDQLPLACRVGGSVLCVHGGIGDGKWDLNDLRALRRPISDQDLHQANMRWALDILWSDPIEDDRDDDGDSEGQDASPVFGVHESPRIGAAHLFGWDVTKTFCARNGLGMIVRSHQSKKDGMGFDIMHDSMLARVFSARDYEHHGNDGAVLLISEVDAPGNGLKSLQVRPQVLRSVMKTRLENSLKRPQVLDRISGQSRRPEERNWGGA</sequence>
<dbReference type="InterPro" id="IPR006186">
    <property type="entry name" value="Ser/Thr-sp_prot-phosphatase"/>
</dbReference>
<comment type="caution">
    <text evidence="4">The sequence shown here is derived from an EMBL/GenBank/DDBJ whole genome shotgun (WGS) entry which is preliminary data.</text>
</comment>
<protein>
    <recommendedName>
        <fullName evidence="1">Serine/threonine-protein phosphatase</fullName>
        <ecNumber evidence="1">3.1.3.16</ecNumber>
    </recommendedName>
</protein>
<comment type="similarity">
    <text evidence="1">Belongs to the PPP phosphatase family.</text>
</comment>
<evidence type="ECO:0000256" key="1">
    <source>
        <dbReference type="RuleBase" id="RU004273"/>
    </source>
</evidence>
<reference evidence="4" key="1">
    <citation type="submission" date="2021-02" db="EMBL/GenBank/DDBJ databases">
        <authorList>
            <person name="Dougan E. K."/>
            <person name="Rhodes N."/>
            <person name="Thang M."/>
            <person name="Chan C."/>
        </authorList>
    </citation>
    <scope>NUCLEOTIDE SEQUENCE</scope>
</reference>
<dbReference type="PROSITE" id="PS00125">
    <property type="entry name" value="SER_THR_PHOSPHATASE"/>
    <property type="match status" value="1"/>
</dbReference>
<accession>A0A813K1Y4</accession>
<keyword evidence="1" id="KW-0378">Hydrolase</keyword>
<dbReference type="SMART" id="SM00156">
    <property type="entry name" value="PP2Ac"/>
    <property type="match status" value="1"/>
</dbReference>
<organism evidence="4 5">
    <name type="scientific">Polarella glacialis</name>
    <name type="common">Dinoflagellate</name>
    <dbReference type="NCBI Taxonomy" id="89957"/>
    <lineage>
        <taxon>Eukaryota</taxon>
        <taxon>Sar</taxon>
        <taxon>Alveolata</taxon>
        <taxon>Dinophyceae</taxon>
        <taxon>Suessiales</taxon>
        <taxon>Suessiaceae</taxon>
        <taxon>Polarella</taxon>
    </lineage>
</organism>
<evidence type="ECO:0000256" key="2">
    <source>
        <dbReference type="SAM" id="MobiDB-lite"/>
    </source>
</evidence>
<feature type="compositionally biased region" description="Low complexity" evidence="2">
    <location>
        <begin position="242"/>
        <end position="260"/>
    </location>
</feature>
<dbReference type="Proteomes" id="UP000626109">
    <property type="component" value="Unassembled WGS sequence"/>
</dbReference>
<proteinExistence type="inferred from homology"/>
<dbReference type="CDD" id="cd00144">
    <property type="entry name" value="MPP_PPP_family"/>
    <property type="match status" value="1"/>
</dbReference>
<feature type="domain" description="Serine/threonine specific protein phosphatases" evidence="3">
    <location>
        <begin position="471"/>
        <end position="476"/>
    </location>
</feature>
<feature type="region of interest" description="Disordered" evidence="2">
    <location>
        <begin position="141"/>
        <end position="180"/>
    </location>
</feature>